<protein>
    <submittedName>
        <fullName evidence="3">Uncharacterized protein</fullName>
    </submittedName>
</protein>
<keyword evidence="4" id="KW-1185">Reference proteome</keyword>
<sequence length="214" mass="24076">MEGGRPQNASFALAAEESRVDMAVLALYPGGDLPHPKEETERIQKESALSSIKREQIAFSCLSLAHDYMHKNRQTYQQLAKEKSPQHEAEFPDVSGPSTYTSSVTAVVAAACLVVFLELVMFFVKHLPKRLHKASKEDCFDLDITQRAPQNETPKHSPLQKKGPTQETSKAADAQESDFSEQLLMSTRSIEENRRQDAIRKVRHEACTFPDDEF</sequence>
<dbReference type="VEuPathDB" id="ToxoDB:EMH_0009890"/>
<evidence type="ECO:0000313" key="3">
    <source>
        <dbReference type="EMBL" id="CDJ31677.1"/>
    </source>
</evidence>
<dbReference type="RefSeq" id="XP_013354242.1">
    <property type="nucleotide sequence ID" value="XM_013498788.1"/>
</dbReference>
<feature type="transmembrane region" description="Helical" evidence="2">
    <location>
        <begin position="100"/>
        <end position="124"/>
    </location>
</feature>
<dbReference type="OrthoDB" id="347385at2759"/>
<reference evidence="3" key="2">
    <citation type="submission" date="2013-10" db="EMBL/GenBank/DDBJ databases">
        <authorList>
            <person name="Aslett M."/>
        </authorList>
    </citation>
    <scope>NUCLEOTIDE SEQUENCE [LARGE SCALE GENOMIC DNA]</scope>
    <source>
        <strain evidence="3">Houghton</strain>
    </source>
</reference>
<evidence type="ECO:0000313" key="4">
    <source>
        <dbReference type="Proteomes" id="UP000030744"/>
    </source>
</evidence>
<feature type="region of interest" description="Disordered" evidence="1">
    <location>
        <begin position="147"/>
        <end position="195"/>
    </location>
</feature>
<name>U6K645_9EIME</name>
<evidence type="ECO:0000256" key="2">
    <source>
        <dbReference type="SAM" id="Phobius"/>
    </source>
</evidence>
<keyword evidence="2" id="KW-1133">Transmembrane helix</keyword>
<organism evidence="3 4">
    <name type="scientific">Eimeria mitis</name>
    <dbReference type="NCBI Taxonomy" id="44415"/>
    <lineage>
        <taxon>Eukaryota</taxon>
        <taxon>Sar</taxon>
        <taxon>Alveolata</taxon>
        <taxon>Apicomplexa</taxon>
        <taxon>Conoidasida</taxon>
        <taxon>Coccidia</taxon>
        <taxon>Eucoccidiorida</taxon>
        <taxon>Eimeriorina</taxon>
        <taxon>Eimeriidae</taxon>
        <taxon>Eimeria</taxon>
    </lineage>
</organism>
<reference evidence="3" key="1">
    <citation type="submission" date="2013-10" db="EMBL/GenBank/DDBJ databases">
        <title>Genomic analysis of the causative agents of coccidiosis in chickens.</title>
        <authorList>
            <person name="Reid A.J."/>
            <person name="Blake D."/>
            <person name="Billington K."/>
            <person name="Browne H."/>
            <person name="Dunn M."/>
            <person name="Hung S."/>
            <person name="Kawahara F."/>
            <person name="Miranda-Saavedra D."/>
            <person name="Mourier T."/>
            <person name="Nagra H."/>
            <person name="Otto T.D."/>
            <person name="Rawlings N."/>
            <person name="Sanchez A."/>
            <person name="Sanders M."/>
            <person name="Subramaniam C."/>
            <person name="Tay Y."/>
            <person name="Dear P."/>
            <person name="Doerig C."/>
            <person name="Gruber A."/>
            <person name="Parkinson J."/>
            <person name="Shirley M."/>
            <person name="Wan K.L."/>
            <person name="Berriman M."/>
            <person name="Tomley F."/>
            <person name="Pain A."/>
        </authorList>
    </citation>
    <scope>NUCLEOTIDE SEQUENCE [LARGE SCALE GENOMIC DNA]</scope>
    <source>
        <strain evidence="3">Houghton</strain>
    </source>
</reference>
<dbReference type="AlphaFoldDB" id="U6K645"/>
<gene>
    <name evidence="3" type="ORF">EMH_0009890</name>
</gene>
<keyword evidence="2" id="KW-0472">Membrane</keyword>
<proteinExistence type="predicted"/>
<accession>U6K645</accession>
<dbReference type="Proteomes" id="UP000030744">
    <property type="component" value="Unassembled WGS sequence"/>
</dbReference>
<dbReference type="GeneID" id="25375970"/>
<dbReference type="EMBL" id="HG683477">
    <property type="protein sequence ID" value="CDJ31677.1"/>
    <property type="molecule type" value="Genomic_DNA"/>
</dbReference>
<keyword evidence="2" id="KW-0812">Transmembrane</keyword>
<evidence type="ECO:0000256" key="1">
    <source>
        <dbReference type="SAM" id="MobiDB-lite"/>
    </source>
</evidence>